<evidence type="ECO:0000256" key="1">
    <source>
        <dbReference type="SAM" id="Phobius"/>
    </source>
</evidence>
<feature type="transmembrane region" description="Helical" evidence="1">
    <location>
        <begin position="12"/>
        <end position="31"/>
    </location>
</feature>
<feature type="transmembrane region" description="Helical" evidence="1">
    <location>
        <begin position="196"/>
        <end position="214"/>
    </location>
</feature>
<reference evidence="2 3" key="1">
    <citation type="submission" date="2020-08" db="EMBL/GenBank/DDBJ databases">
        <title>Genomic Encyclopedia of Type Strains, Phase IV (KMG-IV): sequencing the most valuable type-strain genomes for metagenomic binning, comparative biology and taxonomic classification.</title>
        <authorList>
            <person name="Goeker M."/>
        </authorList>
    </citation>
    <scope>NUCLEOTIDE SEQUENCE [LARGE SCALE GENOMIC DNA]</scope>
    <source>
        <strain evidence="2 3">DSM 5391</strain>
    </source>
</reference>
<dbReference type="RefSeq" id="WP_184528146.1">
    <property type="nucleotide sequence ID" value="NZ_JACHGK010000013.1"/>
</dbReference>
<feature type="transmembrane region" description="Helical" evidence="1">
    <location>
        <begin position="141"/>
        <end position="165"/>
    </location>
</feature>
<accession>A0A7X0LXT4</accession>
<name>A0A7X0LXT4_9BACI</name>
<evidence type="ECO:0000313" key="3">
    <source>
        <dbReference type="Proteomes" id="UP000531594"/>
    </source>
</evidence>
<feature type="transmembrane region" description="Helical" evidence="1">
    <location>
        <begin position="408"/>
        <end position="427"/>
    </location>
</feature>
<dbReference type="InterPro" id="IPR018674">
    <property type="entry name" value="DUF2142_membrane"/>
</dbReference>
<evidence type="ECO:0000313" key="2">
    <source>
        <dbReference type="EMBL" id="MBB6446817.1"/>
    </source>
</evidence>
<organism evidence="2 3">
    <name type="scientific">Bacillus benzoevorans</name>
    <dbReference type="NCBI Taxonomy" id="1456"/>
    <lineage>
        <taxon>Bacteria</taxon>
        <taxon>Bacillati</taxon>
        <taxon>Bacillota</taxon>
        <taxon>Bacilli</taxon>
        <taxon>Bacillales</taxon>
        <taxon>Bacillaceae</taxon>
        <taxon>Bacillus</taxon>
    </lineage>
</organism>
<dbReference type="AlphaFoldDB" id="A0A7X0LXT4"/>
<dbReference type="EMBL" id="JACHGK010000013">
    <property type="protein sequence ID" value="MBB6446817.1"/>
    <property type="molecule type" value="Genomic_DNA"/>
</dbReference>
<protein>
    <submittedName>
        <fullName evidence="2">Putative membrane protein</fullName>
    </submittedName>
</protein>
<feature type="transmembrane region" description="Helical" evidence="1">
    <location>
        <begin position="226"/>
        <end position="253"/>
    </location>
</feature>
<feature type="transmembrane region" description="Helical" evidence="1">
    <location>
        <begin position="265"/>
        <end position="285"/>
    </location>
</feature>
<sequence>MGETLLKERSKIHYLFLILIIPIGIFWTYLIPPFQTPDETVHFYRAFEVAEGHMTSGHDENGRIGNYFSASIQEFVDKVKLEEIAFHPEVKLSSEELEEVKTIYLSEENQIFYYFPSSAIYSPVPYLPQALGIFMAKGLDWSVFSILVTARVFNLIAYALLTFYAIKIIPKLKSCLFLLAFMPMSLHQAASISGDALLFGVSFLLIAYVCRFIFSEEATKFTIKDFLIILALSSAASLAKPAYFLLFLLLFLVPVQKYGSKMAYWKYNMSIAVLSVAALFSWMAFGNKAAANNDPIEQTKWILLHPLQYLKQFFGTFLYGDQLYLQFVGVLGWVDTPIPYIISFLFTILFTASIIMEKRSGHENKDTVIRGLLLLAIFLIEAAVVVTMLFLAWPQNDPSRVLGVQGRYFIPIFPLLAYGLYAALPGIKKIPASIYYTLAVIFSLFISSYWLYNRFYQ</sequence>
<proteinExistence type="predicted"/>
<dbReference type="Proteomes" id="UP000531594">
    <property type="component" value="Unassembled WGS sequence"/>
</dbReference>
<keyword evidence="3" id="KW-1185">Reference proteome</keyword>
<dbReference type="Pfam" id="PF09913">
    <property type="entry name" value="DUF2142"/>
    <property type="match status" value="1"/>
</dbReference>
<gene>
    <name evidence="2" type="ORF">HNR53_003481</name>
</gene>
<keyword evidence="1" id="KW-0812">Transmembrane</keyword>
<feature type="transmembrane region" description="Helical" evidence="1">
    <location>
        <begin position="368"/>
        <end position="393"/>
    </location>
</feature>
<keyword evidence="1" id="KW-0472">Membrane</keyword>
<feature type="transmembrane region" description="Helical" evidence="1">
    <location>
        <begin position="434"/>
        <end position="452"/>
    </location>
</feature>
<comment type="caution">
    <text evidence="2">The sequence shown here is derived from an EMBL/GenBank/DDBJ whole genome shotgun (WGS) entry which is preliminary data.</text>
</comment>
<keyword evidence="1" id="KW-1133">Transmembrane helix</keyword>